<keyword evidence="3" id="KW-0963">Cytoplasm</keyword>
<comment type="function">
    <text evidence="7">Non-catalytic subunit of the NatB complex which catalyzes acetylation of the N-terminal methionine residues of peptides beginning with Met-Asp, Met-Glu, Met-Asn and Met-Gln. May play a role in normal cell-cycle progression.</text>
</comment>
<evidence type="ECO:0000313" key="13">
    <source>
        <dbReference type="Proteomes" id="UP001108240"/>
    </source>
</evidence>
<reference evidence="12" key="1">
    <citation type="submission" date="2025-08" db="UniProtKB">
        <authorList>
            <consortium name="Ensembl"/>
        </authorList>
    </citation>
    <scope>IDENTIFICATION</scope>
</reference>
<dbReference type="GO" id="GO:0031416">
    <property type="term" value="C:NatB complex"/>
    <property type="evidence" value="ECO:0007669"/>
    <property type="project" value="TreeGrafter"/>
</dbReference>
<dbReference type="PANTHER" id="PTHR22767">
    <property type="entry name" value="N-TERMINAL ACETYLTRANSFERASE-RELATED"/>
    <property type="match status" value="1"/>
</dbReference>
<dbReference type="Pfam" id="PF09797">
    <property type="entry name" value="NatB_MDM20"/>
    <property type="match status" value="2"/>
</dbReference>
<reference evidence="12" key="2">
    <citation type="submission" date="2025-09" db="UniProtKB">
        <authorList>
            <consortium name="Ensembl"/>
        </authorList>
    </citation>
    <scope>IDENTIFICATION</scope>
</reference>
<keyword evidence="13" id="KW-1185">Reference proteome</keyword>
<accession>A0A8C1BPD1</accession>
<evidence type="ECO:0000256" key="3">
    <source>
        <dbReference type="ARBA" id="ARBA00022490"/>
    </source>
</evidence>
<dbReference type="Proteomes" id="UP001108240">
    <property type="component" value="Unplaced"/>
</dbReference>
<evidence type="ECO:0000256" key="7">
    <source>
        <dbReference type="ARBA" id="ARBA00057542"/>
    </source>
</evidence>
<evidence type="ECO:0000256" key="9">
    <source>
        <dbReference type="ARBA" id="ARBA00076058"/>
    </source>
</evidence>
<keyword evidence="4" id="KW-0677">Repeat</keyword>
<dbReference type="InterPro" id="IPR019183">
    <property type="entry name" value="NAA25_NatB_aux_su"/>
</dbReference>
<dbReference type="PANTHER" id="PTHR22767:SF3">
    <property type="entry name" value="N-ALPHA-ACETYLTRANSFERASE 25, NATB AUXILIARY SUBUNIT"/>
    <property type="match status" value="1"/>
</dbReference>
<comment type="subunit">
    <text evidence="6">Component of the N-terminal acetyltransferase B (NatB) complex which is composed of NAA20 and NAA25.</text>
</comment>
<dbReference type="FunFam" id="1.25.40.1040:FF:000004">
    <property type="entry name" value="N-alpha-acetyltransferase 25, NatB auxiliary subunit"/>
    <property type="match status" value="1"/>
</dbReference>
<evidence type="ECO:0000256" key="6">
    <source>
        <dbReference type="ARBA" id="ARBA00038748"/>
    </source>
</evidence>
<dbReference type="GeneTree" id="ENSGT00950000183174"/>
<comment type="subcellular location">
    <subcellularLocation>
        <location evidence="1">Cytoplasm</location>
    </subcellularLocation>
</comment>
<evidence type="ECO:0000256" key="5">
    <source>
        <dbReference type="ARBA" id="ARBA00022803"/>
    </source>
</evidence>
<evidence type="ECO:0000256" key="10">
    <source>
        <dbReference type="ARBA" id="ARBA00079375"/>
    </source>
</evidence>
<dbReference type="Gene3D" id="1.25.40.1040">
    <property type="match status" value="1"/>
</dbReference>
<evidence type="ECO:0000256" key="1">
    <source>
        <dbReference type="ARBA" id="ARBA00004496"/>
    </source>
</evidence>
<evidence type="ECO:0000256" key="8">
    <source>
        <dbReference type="ARBA" id="ARBA00073376"/>
    </source>
</evidence>
<evidence type="ECO:0000313" key="12">
    <source>
        <dbReference type="Ensembl" id="ENSCCRP00000035947.2"/>
    </source>
</evidence>
<dbReference type="Ensembl" id="ENSCCRT00000038962.2">
    <property type="protein sequence ID" value="ENSCCRP00000035947.2"/>
    <property type="gene ID" value="ENSCCRG00000019201.2"/>
</dbReference>
<evidence type="ECO:0000256" key="4">
    <source>
        <dbReference type="ARBA" id="ARBA00022737"/>
    </source>
</evidence>
<organism evidence="12 13">
    <name type="scientific">Cyprinus carpio carpio</name>
    <dbReference type="NCBI Taxonomy" id="630221"/>
    <lineage>
        <taxon>Eukaryota</taxon>
        <taxon>Metazoa</taxon>
        <taxon>Chordata</taxon>
        <taxon>Craniata</taxon>
        <taxon>Vertebrata</taxon>
        <taxon>Euteleostomi</taxon>
        <taxon>Actinopterygii</taxon>
        <taxon>Neopterygii</taxon>
        <taxon>Teleostei</taxon>
        <taxon>Ostariophysi</taxon>
        <taxon>Cypriniformes</taxon>
        <taxon>Cyprinidae</taxon>
        <taxon>Cyprininae</taxon>
        <taxon>Cyprinus</taxon>
    </lineage>
</organism>
<sequence length="953" mass="108520">MAARGHVQDPNDRRLRPIYDYLDNGNNKMAIQQADKLLKKHKDLHCAKVLKAIGLQRTGKQDEAFTLAQEVAVLEPTDDNSLQALTILYREMHRPELVTKLYEAAVRKVPTSEEYHSHLFMAYARVGEYKKMQQAGMALYKIVPKNPYYFWSVMSLVMQSISAQDEKLSQTMFLPLAERMVEKMVKEEKIEAEAEVQLYFMILERLGKYVEALEVVQGPLGEKLTSELQSRENKCMMMYRRLERWAECNALSCKLLLKNPDDWQFYLLYFDSLFHLIDQSWTPPQEGAHSAEGEVHASTAQALSFMEDRIATEEAKESKHLRGPYLARLELIRRLRERSCPEAQQLGEPLELMFQFFVKFGDKPCCITDLKIFLDLLTPDQHVQFINRLMEAVPLCAPGEDGVALPGDTRALQRHLCVTQLSRSLGQQHALNTEGKLGLIKELKAHYQHGLQFGKQMTRPVRSCFLNMLWQCLGLLEEGLSNSSSNAQFKLLLLLLYCRLGAFEPVVDLYSSLDAKHVQHDTIGYLLTRYAESLGQFAAASQSCNFSLRFFHSNQKDTSEYIIQAYKYGAFEKIPEFIGFRNRLNHSLHFAQVRTERMLLDLFLEADISSPLEESVKSMSLCPEEDDIPWDSLRDNRDLTVLVSWDPKDRQLNEEHRQRSLEEDTLWLRLRSLTLRLIGCVSALSHPPASRNSEKTTENGVAAKPSSLQSLLSQLENTLNQATQFSEKQLQYPFVGPVASRLAQALSSGCCQCQLSSLQLPLHLQELEATGLDESSELQTQISNLFKSLAVQLQDMLEKCKGDLLEVKDSHSMTQHFLLENLVYFVETVCIVLWVSNYCGSVLRPLKSSLQKKKKKKKEASTVTPPVLSAYQEFSSSLQSLLNQALEHIKSQELSLTALELGALSLEAQTQSEAEATFTKTAMDKVQSSYLRSLQEIGELLKKRADTLKSLKI</sequence>
<dbReference type="InterPro" id="IPR011990">
    <property type="entry name" value="TPR-like_helical_dom_sf"/>
</dbReference>
<evidence type="ECO:0000256" key="11">
    <source>
        <dbReference type="ARBA" id="ARBA00081844"/>
    </source>
</evidence>
<dbReference type="SUPFAM" id="SSF48452">
    <property type="entry name" value="TPR-like"/>
    <property type="match status" value="1"/>
</dbReference>
<evidence type="ECO:0000256" key="2">
    <source>
        <dbReference type="ARBA" id="ARBA00006298"/>
    </source>
</evidence>
<protein>
    <recommendedName>
        <fullName evidence="8">N-alpha-acetyltransferase 25, NatB auxiliary subunit</fullName>
    </recommendedName>
    <alternativeName>
        <fullName evidence="11">Mitochondrial distribution and morphology protein 20</fullName>
    </alternativeName>
    <alternativeName>
        <fullName evidence="10">N-terminal acetyltransferase B complex subunit MDM20</fullName>
    </alternativeName>
    <alternativeName>
        <fullName evidence="9">N-terminal acetyltransferase B complex subunit NAA25</fullName>
    </alternativeName>
</protein>
<proteinExistence type="inferred from homology"/>
<comment type="similarity">
    <text evidence="2">Belongs to the MDM20/NAA25 family.</text>
</comment>
<dbReference type="AlphaFoldDB" id="A0A8C1BPD1"/>
<keyword evidence="5" id="KW-0802">TPR repeat</keyword>
<name>A0A8C1BPD1_CYPCA</name>